<dbReference type="GO" id="GO:0046983">
    <property type="term" value="F:protein dimerization activity"/>
    <property type="evidence" value="ECO:0007669"/>
    <property type="project" value="InterPro"/>
</dbReference>
<dbReference type="GO" id="GO:0003677">
    <property type="term" value="F:DNA binding"/>
    <property type="evidence" value="ECO:0007669"/>
    <property type="project" value="InterPro"/>
</dbReference>
<dbReference type="EMBL" id="CP017824">
    <property type="protein sequence ID" value="APA13375.1"/>
    <property type="molecule type" value="Genomic_DNA"/>
</dbReference>
<feature type="compositionally biased region" description="Basic and acidic residues" evidence="1">
    <location>
        <begin position="141"/>
        <end position="150"/>
    </location>
</feature>
<feature type="region of interest" description="Disordered" evidence="1">
    <location>
        <begin position="247"/>
        <end position="283"/>
    </location>
</feature>
<feature type="compositionally biased region" description="Basic and acidic residues" evidence="1">
    <location>
        <begin position="264"/>
        <end position="273"/>
    </location>
</feature>
<organism evidence="2 3">
    <name type="scientific">Sclerotinia sclerotiorum (strain ATCC 18683 / 1980 / Ss-1)</name>
    <name type="common">White mold</name>
    <name type="synonym">Whetzelinia sclerotiorum</name>
    <dbReference type="NCBI Taxonomy" id="665079"/>
    <lineage>
        <taxon>Eukaryota</taxon>
        <taxon>Fungi</taxon>
        <taxon>Dikarya</taxon>
        <taxon>Ascomycota</taxon>
        <taxon>Pezizomycotina</taxon>
        <taxon>Leotiomycetes</taxon>
        <taxon>Helotiales</taxon>
        <taxon>Sclerotiniaceae</taxon>
        <taxon>Sclerotinia</taxon>
    </lineage>
</organism>
<dbReference type="VEuPathDB" id="FungiDB:sscle_11g081450"/>
<evidence type="ECO:0000313" key="2">
    <source>
        <dbReference type="EMBL" id="APA13375.1"/>
    </source>
</evidence>
<evidence type="ECO:0000256" key="1">
    <source>
        <dbReference type="SAM" id="MobiDB-lite"/>
    </source>
</evidence>
<evidence type="ECO:0000313" key="3">
    <source>
        <dbReference type="Proteomes" id="UP000177798"/>
    </source>
</evidence>
<dbReference type="GO" id="GO:0045944">
    <property type="term" value="P:positive regulation of transcription by RNA polymerase II"/>
    <property type="evidence" value="ECO:0007669"/>
    <property type="project" value="UniProtKB-ARBA"/>
</dbReference>
<proteinExistence type="predicted"/>
<name>A0A1D9QEJ3_SCLS1</name>
<dbReference type="OrthoDB" id="3512806at2759"/>
<dbReference type="Gene3D" id="3.40.1810.10">
    <property type="entry name" value="Transcription factor, MADS-box"/>
    <property type="match status" value="1"/>
</dbReference>
<accession>A0A1D9QEJ3</accession>
<feature type="compositionally biased region" description="Low complexity" evidence="1">
    <location>
        <begin position="249"/>
        <end position="263"/>
    </location>
</feature>
<dbReference type="SUPFAM" id="SSF55455">
    <property type="entry name" value="SRF-like"/>
    <property type="match status" value="1"/>
</dbReference>
<reference evidence="3" key="1">
    <citation type="journal article" date="2017" name="Genome Biol. Evol.">
        <title>The complete genome sequence of the phytopathogenic fungus Sclerotinia sclerotiorum reveals insights into the genome architecture of broad host range pathogens.</title>
        <authorList>
            <person name="Derbyshire M."/>
            <person name="Denton-Giles M."/>
            <person name="Hegedus D."/>
            <person name="Seifbarghy S."/>
            <person name="Rollins J."/>
            <person name="van Kan J."/>
            <person name="Seidl M.F."/>
            <person name="Faino L."/>
            <person name="Mbengue M."/>
            <person name="Navaud O."/>
            <person name="Raffaele S."/>
            <person name="Hammond-Kosack K."/>
            <person name="Heard S."/>
            <person name="Oliver R."/>
        </authorList>
    </citation>
    <scope>NUCLEOTIDE SEQUENCE [LARGE SCALE GENOMIC DNA]</scope>
    <source>
        <strain evidence="3">ATCC 18683 / 1980 / Ss-1</strain>
    </source>
</reference>
<dbReference type="AlphaFoldDB" id="A0A1D9QEJ3"/>
<feature type="region of interest" description="Disordered" evidence="1">
    <location>
        <begin position="193"/>
        <end position="216"/>
    </location>
</feature>
<dbReference type="Proteomes" id="UP000177798">
    <property type="component" value="Chromosome 11"/>
</dbReference>
<protein>
    <submittedName>
        <fullName evidence="2">Uncharacterized protein</fullName>
    </submittedName>
</protein>
<gene>
    <name evidence="2" type="ORF">sscle_11g081450</name>
</gene>
<sequence>MSEGKLLELQRFKASQDLMRARQSSKKRQYGLLKKAEQLRKVAKLDVAMIIFDPDSQQYCIYRSKDDDSWPPPIMEIKNLSISINYLPGDFEVKDSNATSVDEDPCPGKKRRNKIPDISLKRKKAKTENFDAGHGSNPSPQHHEKTEISHETSLVTPRSFVEELDESVGDTPPASMMLEGQFGSLDIRNRLDSPDCAGVGQPHQLPPALGSSRKASDNSSCRLLSAVVAPEGELDYFTQDPPYPMSHVSLCRSSSDPSSSEPHSTLREQELKDSLSLPPIPDLPEFLRSQHLIRWHD</sequence>
<feature type="region of interest" description="Disordered" evidence="1">
    <location>
        <begin position="96"/>
        <end position="174"/>
    </location>
</feature>
<dbReference type="InterPro" id="IPR036879">
    <property type="entry name" value="TF_MADSbox_sf"/>
</dbReference>